<feature type="signal peptide" evidence="1">
    <location>
        <begin position="1"/>
        <end position="22"/>
    </location>
</feature>
<proteinExistence type="predicted"/>
<comment type="caution">
    <text evidence="2">The sequence shown here is derived from an EMBL/GenBank/DDBJ whole genome shotgun (WGS) entry which is preliminary data.</text>
</comment>
<organism evidence="2 3">
    <name type="scientific">Megalurothrips usitatus</name>
    <name type="common">bean blossom thrips</name>
    <dbReference type="NCBI Taxonomy" id="439358"/>
    <lineage>
        <taxon>Eukaryota</taxon>
        <taxon>Metazoa</taxon>
        <taxon>Ecdysozoa</taxon>
        <taxon>Arthropoda</taxon>
        <taxon>Hexapoda</taxon>
        <taxon>Insecta</taxon>
        <taxon>Pterygota</taxon>
        <taxon>Neoptera</taxon>
        <taxon>Paraneoptera</taxon>
        <taxon>Thysanoptera</taxon>
        <taxon>Terebrantia</taxon>
        <taxon>Thripoidea</taxon>
        <taxon>Thripidae</taxon>
        <taxon>Megalurothrips</taxon>
    </lineage>
</organism>
<reference evidence="2" key="1">
    <citation type="submission" date="2022-12" db="EMBL/GenBank/DDBJ databases">
        <title>Chromosome-level genome assembly of the bean flower thrips Megalurothrips usitatus.</title>
        <authorList>
            <person name="Ma L."/>
            <person name="Liu Q."/>
            <person name="Li H."/>
            <person name="Cai W."/>
        </authorList>
    </citation>
    <scope>NUCLEOTIDE SEQUENCE</scope>
    <source>
        <strain evidence="2">Cailab_2022a</strain>
    </source>
</reference>
<protein>
    <submittedName>
        <fullName evidence="2">Uncharacterized protein</fullName>
    </submittedName>
</protein>
<evidence type="ECO:0000313" key="2">
    <source>
        <dbReference type="EMBL" id="KAJ1522701.1"/>
    </source>
</evidence>
<keyword evidence="1" id="KW-0732">Signal</keyword>
<dbReference type="AlphaFoldDB" id="A0AAV7XCU8"/>
<accession>A0AAV7XCU8</accession>
<dbReference type="EMBL" id="JAPTSV010000011">
    <property type="protein sequence ID" value="KAJ1522701.1"/>
    <property type="molecule type" value="Genomic_DNA"/>
</dbReference>
<keyword evidence="3" id="KW-1185">Reference proteome</keyword>
<gene>
    <name evidence="2" type="ORF">ONE63_001862</name>
</gene>
<dbReference type="Proteomes" id="UP001075354">
    <property type="component" value="Chromosome 11"/>
</dbReference>
<evidence type="ECO:0000313" key="3">
    <source>
        <dbReference type="Proteomes" id="UP001075354"/>
    </source>
</evidence>
<evidence type="ECO:0000256" key="1">
    <source>
        <dbReference type="SAM" id="SignalP"/>
    </source>
</evidence>
<name>A0AAV7XCU8_9NEOP</name>
<sequence>MGATSYACVVSCLSVVFGLALASGISDLELSKLSGGLGSADGVPHLDLPSLESGYHGLVRENETTVEVTPRIKAIGAEICSFRIVNKHHGDAPFDVSSLP</sequence>
<feature type="chain" id="PRO_5043888418" evidence="1">
    <location>
        <begin position="23"/>
        <end position="100"/>
    </location>
</feature>